<protein>
    <recommendedName>
        <fullName evidence="3">YolD-like protein</fullName>
    </recommendedName>
</protein>
<gene>
    <name evidence="1" type="ORF">MM817_00637</name>
</gene>
<dbReference type="AlphaFoldDB" id="A0A9X2AAY6"/>
<dbReference type="EMBL" id="JALBUF010000001">
    <property type="protein sequence ID" value="MCI0182378.1"/>
    <property type="molecule type" value="Genomic_DNA"/>
</dbReference>
<comment type="caution">
    <text evidence="1">The sequence shown here is derived from an EMBL/GenBank/DDBJ whole genome shotgun (WGS) entry which is preliminary data.</text>
</comment>
<evidence type="ECO:0000313" key="2">
    <source>
        <dbReference type="Proteomes" id="UP001139263"/>
    </source>
</evidence>
<accession>A0A9X2AAY6</accession>
<proteinExistence type="predicted"/>
<evidence type="ECO:0000313" key="1">
    <source>
        <dbReference type="EMBL" id="MCI0182378.1"/>
    </source>
</evidence>
<name>A0A9X2AAY6_9BACL</name>
<organism evidence="1 2">
    <name type="scientific">Sulfoacidibacillus ferrooxidans</name>
    <dbReference type="NCBI Taxonomy" id="2005001"/>
    <lineage>
        <taxon>Bacteria</taxon>
        <taxon>Bacillati</taxon>
        <taxon>Bacillota</taxon>
        <taxon>Bacilli</taxon>
        <taxon>Bacillales</taxon>
        <taxon>Alicyclobacillaceae</taxon>
        <taxon>Sulfoacidibacillus</taxon>
    </lineage>
</organism>
<sequence>MGKLLDGNVFAFMRIILPEHREKMRDMRNRRLPSIDADLIDDEKYMEMQEIVEMALNNAASIEVKVRKGKDHDIIYQGIPKIKGERLYIGSYEVPMRDVIDMRRLD</sequence>
<dbReference type="Proteomes" id="UP001139263">
    <property type="component" value="Unassembled WGS sequence"/>
</dbReference>
<evidence type="ECO:0008006" key="3">
    <source>
        <dbReference type="Google" id="ProtNLM"/>
    </source>
</evidence>
<reference evidence="1" key="1">
    <citation type="submission" date="2022-03" db="EMBL/GenBank/DDBJ databases">
        <title>Draft Genome Sequence of Firmicute Strain S0AB, a Heterotrophic Iron/Sulfur-Oxidizing Extreme Acidophile.</title>
        <authorList>
            <person name="Vergara E."/>
            <person name="Pakostova E."/>
            <person name="Johnson D.B."/>
            <person name="Holmes D.S."/>
        </authorList>
    </citation>
    <scope>NUCLEOTIDE SEQUENCE</scope>
    <source>
        <strain evidence="1">S0AB</strain>
    </source>
</reference>
<keyword evidence="2" id="KW-1185">Reference proteome</keyword>
<dbReference type="RefSeq" id="WP_241711977.1">
    <property type="nucleotide sequence ID" value="NZ_JALBUF010000001.1"/>
</dbReference>